<name>M2N383_BAUPA</name>
<keyword evidence="2" id="KW-1185">Reference proteome</keyword>
<dbReference type="GeneID" id="19113085"/>
<gene>
    <name evidence="1" type="ORF">BAUCODRAFT_36825</name>
</gene>
<accession>M2N383</accession>
<evidence type="ECO:0000313" key="1">
    <source>
        <dbReference type="EMBL" id="EMC93160.1"/>
    </source>
</evidence>
<dbReference type="AlphaFoldDB" id="M2N383"/>
<evidence type="ECO:0000313" key="2">
    <source>
        <dbReference type="Proteomes" id="UP000011761"/>
    </source>
</evidence>
<dbReference type="KEGG" id="bcom:BAUCODRAFT_36825"/>
<dbReference type="EMBL" id="KB445560">
    <property type="protein sequence ID" value="EMC93160.1"/>
    <property type="molecule type" value="Genomic_DNA"/>
</dbReference>
<protein>
    <submittedName>
        <fullName evidence="1">Uncharacterized protein</fullName>
    </submittedName>
</protein>
<organism evidence="1 2">
    <name type="scientific">Baudoinia panamericana (strain UAMH 10762)</name>
    <name type="common">Angels' share fungus</name>
    <name type="synonym">Baudoinia compniacensis (strain UAMH 10762)</name>
    <dbReference type="NCBI Taxonomy" id="717646"/>
    <lineage>
        <taxon>Eukaryota</taxon>
        <taxon>Fungi</taxon>
        <taxon>Dikarya</taxon>
        <taxon>Ascomycota</taxon>
        <taxon>Pezizomycotina</taxon>
        <taxon>Dothideomycetes</taxon>
        <taxon>Dothideomycetidae</taxon>
        <taxon>Mycosphaerellales</taxon>
        <taxon>Teratosphaeriaceae</taxon>
        <taxon>Baudoinia</taxon>
    </lineage>
</organism>
<sequence>MYLKVVIWGSASYLKQGTHGQCVKGGFSVLAESDNLLLVTSKTNIGAILPLSEGARPMRDSR</sequence>
<dbReference type="RefSeq" id="XP_007679179.1">
    <property type="nucleotide sequence ID" value="XM_007680989.1"/>
</dbReference>
<proteinExistence type="predicted"/>
<dbReference type="HOGENOM" id="CLU_2903837_0_0_1"/>
<dbReference type="Proteomes" id="UP000011761">
    <property type="component" value="Unassembled WGS sequence"/>
</dbReference>
<reference evidence="1 2" key="1">
    <citation type="journal article" date="2012" name="PLoS Pathog.">
        <title>Diverse lifestyles and strategies of plant pathogenesis encoded in the genomes of eighteen Dothideomycetes fungi.</title>
        <authorList>
            <person name="Ohm R.A."/>
            <person name="Feau N."/>
            <person name="Henrissat B."/>
            <person name="Schoch C.L."/>
            <person name="Horwitz B.A."/>
            <person name="Barry K.W."/>
            <person name="Condon B.J."/>
            <person name="Copeland A.C."/>
            <person name="Dhillon B."/>
            <person name="Glaser F."/>
            <person name="Hesse C.N."/>
            <person name="Kosti I."/>
            <person name="LaButti K."/>
            <person name="Lindquist E.A."/>
            <person name="Lucas S."/>
            <person name="Salamov A.A."/>
            <person name="Bradshaw R.E."/>
            <person name="Ciuffetti L."/>
            <person name="Hamelin R.C."/>
            <person name="Kema G.H.J."/>
            <person name="Lawrence C."/>
            <person name="Scott J.A."/>
            <person name="Spatafora J.W."/>
            <person name="Turgeon B.G."/>
            <person name="de Wit P.J.G.M."/>
            <person name="Zhong S."/>
            <person name="Goodwin S.B."/>
            <person name="Grigoriev I.V."/>
        </authorList>
    </citation>
    <scope>NUCLEOTIDE SEQUENCE [LARGE SCALE GENOMIC DNA]</scope>
    <source>
        <strain evidence="1 2">UAMH 10762</strain>
    </source>
</reference>